<sequence>MTRLIDCLRSKNCARTVLITGIAVLTVGVFALPLIQALVTSFLSPAQISAIDAPLLPAEPQMFRYAWREYPLYNVPMPSGEQKTLALVKEGRRQSQFLDPQHPDAGAIVWKGGLGNARQLWRHGLDTGNYVAAWFLTNFVLLFRNTLIYALLSTFGVAVSSLIVAYGFARFEFKGRDLLFVGVIITLLLPMHVMILPKYAFFKWIGWIGTWLPLIVPNYFATNALYIFLLRQFLMNIPRELDEAAALDGAGPLRTLFWVVLPQAAPALMTVIMFHVVYCWNDFFEPSLYLAGIPAKFPISTALVQQGFLPGPILQAAGLLASIVPLAIFFAAQRFFIKGVVISGVEK</sequence>
<feature type="transmembrane region" description="Helical" evidence="7">
    <location>
        <begin position="208"/>
        <end position="229"/>
    </location>
</feature>
<dbReference type="AlphaFoldDB" id="A0A0S6VTX8"/>
<evidence type="ECO:0000256" key="4">
    <source>
        <dbReference type="ARBA" id="ARBA00022692"/>
    </source>
</evidence>
<evidence type="ECO:0000259" key="8">
    <source>
        <dbReference type="PROSITE" id="PS50928"/>
    </source>
</evidence>
<proteinExistence type="inferred from homology"/>
<organism evidence="9">
    <name type="scientific">Candidatus Moduliflexus flocculans</name>
    <dbReference type="NCBI Taxonomy" id="1499966"/>
    <lineage>
        <taxon>Bacteria</taxon>
        <taxon>Candidatus Moduliflexota</taxon>
        <taxon>Candidatus Moduliflexia</taxon>
        <taxon>Candidatus Moduliflexales</taxon>
        <taxon>Candidatus Moduliflexaceae</taxon>
    </lineage>
</organism>
<comment type="subcellular location">
    <subcellularLocation>
        <location evidence="1 7">Cell membrane</location>
        <topology evidence="1 7">Multi-pass membrane protein</topology>
    </subcellularLocation>
</comment>
<keyword evidence="5 7" id="KW-1133">Transmembrane helix</keyword>
<protein>
    <submittedName>
        <fullName evidence="9">Transporter</fullName>
    </submittedName>
</protein>
<evidence type="ECO:0000256" key="7">
    <source>
        <dbReference type="RuleBase" id="RU363032"/>
    </source>
</evidence>
<dbReference type="PANTHER" id="PTHR43744:SF6">
    <property type="entry name" value="ABC TRANSPORTER PERMEASE PROTEIN YESQ-RELATED"/>
    <property type="match status" value="1"/>
</dbReference>
<keyword evidence="2 7" id="KW-0813">Transport</keyword>
<dbReference type="GO" id="GO:0055085">
    <property type="term" value="P:transmembrane transport"/>
    <property type="evidence" value="ECO:0007669"/>
    <property type="project" value="InterPro"/>
</dbReference>
<feature type="transmembrane region" description="Helical" evidence="7">
    <location>
        <begin position="12"/>
        <end position="35"/>
    </location>
</feature>
<reference evidence="9" key="1">
    <citation type="journal article" date="2015" name="PeerJ">
        <title>First genomic representation of candidate bacterial phylum KSB3 points to enhanced environmental sensing as a trigger of wastewater bulking.</title>
        <authorList>
            <person name="Sekiguchi Y."/>
            <person name="Ohashi A."/>
            <person name="Parks D.H."/>
            <person name="Yamauchi T."/>
            <person name="Tyson G.W."/>
            <person name="Hugenholtz P."/>
        </authorList>
    </citation>
    <scope>NUCLEOTIDE SEQUENCE [LARGE SCALE GENOMIC DNA]</scope>
</reference>
<comment type="similarity">
    <text evidence="7">Belongs to the binding-protein-dependent transport system permease family.</text>
</comment>
<feature type="transmembrane region" description="Helical" evidence="7">
    <location>
        <begin position="313"/>
        <end position="332"/>
    </location>
</feature>
<dbReference type="CDD" id="cd06261">
    <property type="entry name" value="TM_PBP2"/>
    <property type="match status" value="1"/>
</dbReference>
<evidence type="ECO:0000256" key="2">
    <source>
        <dbReference type="ARBA" id="ARBA00022448"/>
    </source>
</evidence>
<evidence type="ECO:0000313" key="10">
    <source>
        <dbReference type="Proteomes" id="UP000030700"/>
    </source>
</evidence>
<dbReference type="PROSITE" id="PS50928">
    <property type="entry name" value="ABC_TM1"/>
    <property type="match status" value="1"/>
</dbReference>
<name>A0A0S6VTX8_9BACT</name>
<dbReference type="InterPro" id="IPR000515">
    <property type="entry name" value="MetI-like"/>
</dbReference>
<keyword evidence="6 7" id="KW-0472">Membrane</keyword>
<evidence type="ECO:0000256" key="1">
    <source>
        <dbReference type="ARBA" id="ARBA00004651"/>
    </source>
</evidence>
<keyword evidence="4 7" id="KW-0812">Transmembrane</keyword>
<feature type="domain" description="ABC transmembrane type-1" evidence="8">
    <location>
        <begin position="143"/>
        <end position="332"/>
    </location>
</feature>
<evidence type="ECO:0000256" key="3">
    <source>
        <dbReference type="ARBA" id="ARBA00022475"/>
    </source>
</evidence>
<dbReference type="Gene3D" id="1.10.3720.10">
    <property type="entry name" value="MetI-like"/>
    <property type="match status" value="1"/>
</dbReference>
<feature type="transmembrane region" description="Helical" evidence="7">
    <location>
        <begin position="256"/>
        <end position="278"/>
    </location>
</feature>
<dbReference type="PANTHER" id="PTHR43744">
    <property type="entry name" value="ABC TRANSPORTER PERMEASE PROTEIN MG189-RELATED-RELATED"/>
    <property type="match status" value="1"/>
</dbReference>
<dbReference type="Proteomes" id="UP000030700">
    <property type="component" value="Unassembled WGS sequence"/>
</dbReference>
<evidence type="ECO:0000313" key="9">
    <source>
        <dbReference type="EMBL" id="GAK48985.1"/>
    </source>
</evidence>
<dbReference type="SUPFAM" id="SSF161098">
    <property type="entry name" value="MetI-like"/>
    <property type="match status" value="1"/>
</dbReference>
<dbReference type="Pfam" id="PF00528">
    <property type="entry name" value="BPD_transp_1"/>
    <property type="match status" value="1"/>
</dbReference>
<evidence type="ECO:0000256" key="6">
    <source>
        <dbReference type="ARBA" id="ARBA00023136"/>
    </source>
</evidence>
<dbReference type="InterPro" id="IPR035906">
    <property type="entry name" value="MetI-like_sf"/>
</dbReference>
<gene>
    <name evidence="9" type="ORF">U14_00202</name>
</gene>
<dbReference type="STRING" id="1499966.U14_00202"/>
<dbReference type="EMBL" id="DF820455">
    <property type="protein sequence ID" value="GAK48985.1"/>
    <property type="molecule type" value="Genomic_DNA"/>
</dbReference>
<accession>A0A0S6VTX8</accession>
<keyword evidence="3" id="KW-1003">Cell membrane</keyword>
<dbReference type="HOGENOM" id="CLU_016047_1_1_0"/>
<feature type="transmembrane region" description="Helical" evidence="7">
    <location>
        <begin position="147"/>
        <end position="166"/>
    </location>
</feature>
<evidence type="ECO:0000256" key="5">
    <source>
        <dbReference type="ARBA" id="ARBA00022989"/>
    </source>
</evidence>
<keyword evidence="10" id="KW-1185">Reference proteome</keyword>
<dbReference type="GO" id="GO:0005886">
    <property type="term" value="C:plasma membrane"/>
    <property type="evidence" value="ECO:0007669"/>
    <property type="project" value="UniProtKB-SubCell"/>
</dbReference>
<feature type="transmembrane region" description="Helical" evidence="7">
    <location>
        <begin position="178"/>
        <end position="196"/>
    </location>
</feature>